<dbReference type="Proteomes" id="UP000325300">
    <property type="component" value="Unassembled WGS sequence"/>
</dbReference>
<reference evidence="2 3" key="1">
    <citation type="submission" date="2019-02" db="EMBL/GenBank/DDBJ databases">
        <title>Novel genomic isolates of S. pyogenes and S. dysgalactiae subsp. equisimilis associated to necrotising fasciitis (NSTI).</title>
        <authorList>
            <person name="Barrantes I."/>
        </authorList>
    </citation>
    <scope>NUCLEOTIDE SEQUENCE [LARGE SCALE GENOMIC DNA]</scope>
    <source>
        <strain evidence="2 3">SPY5003</strain>
    </source>
</reference>
<feature type="non-terminal residue" evidence="2">
    <location>
        <position position="146"/>
    </location>
</feature>
<dbReference type="Gene3D" id="3.30.2080.10">
    <property type="entry name" value="GH92 mannosidase domain"/>
    <property type="match status" value="1"/>
</dbReference>
<dbReference type="GO" id="GO:0006516">
    <property type="term" value="P:glycoprotein catabolic process"/>
    <property type="evidence" value="ECO:0007669"/>
    <property type="project" value="TreeGrafter"/>
</dbReference>
<dbReference type="Pfam" id="PF07971">
    <property type="entry name" value="Glyco_hydro_92"/>
    <property type="match status" value="1"/>
</dbReference>
<dbReference type="PANTHER" id="PTHR12143:SF43">
    <property type="entry name" value="PUTATIVE-RELATED"/>
    <property type="match status" value="1"/>
</dbReference>
<feature type="domain" description="Glycosyl hydrolase family 92" evidence="1">
    <location>
        <begin position="91"/>
        <end position="146"/>
    </location>
</feature>
<dbReference type="GO" id="GO:0005829">
    <property type="term" value="C:cytosol"/>
    <property type="evidence" value="ECO:0007669"/>
    <property type="project" value="TreeGrafter"/>
</dbReference>
<dbReference type="AlphaFoldDB" id="A0A5S4T3Y8"/>
<dbReference type="GO" id="GO:0000224">
    <property type="term" value="F:peptide-N4-(N-acetyl-beta-glucosaminyl)asparagine amidase activity"/>
    <property type="evidence" value="ECO:0007669"/>
    <property type="project" value="TreeGrafter"/>
</dbReference>
<sequence length="146" mass="17204">HNPGNSFWQVTADGKTLLGCVQNVSDCHDKDLCMYVHLQFSHPVTHKYIGEQLKHVSLDDKTKTSFTYLQFDETLKHLDVTAATSFISFKQAALNWQREFPQDFETSFVKNRAQWTHFLDRIAVEDRDFDKVKSFYHHFYRALLFP</sequence>
<dbReference type="InterPro" id="IPR014718">
    <property type="entry name" value="GH-type_carb-bd"/>
</dbReference>
<evidence type="ECO:0000313" key="3">
    <source>
        <dbReference type="Proteomes" id="UP000325300"/>
    </source>
</evidence>
<name>A0A5S4T3Y8_STRPY</name>
<evidence type="ECO:0000259" key="1">
    <source>
        <dbReference type="Pfam" id="PF07971"/>
    </source>
</evidence>
<organism evidence="2 3">
    <name type="scientific">Streptococcus pyogenes</name>
    <dbReference type="NCBI Taxonomy" id="1314"/>
    <lineage>
        <taxon>Bacteria</taxon>
        <taxon>Bacillati</taxon>
        <taxon>Bacillota</taxon>
        <taxon>Bacilli</taxon>
        <taxon>Lactobacillales</taxon>
        <taxon>Streptococcaceae</taxon>
        <taxon>Streptococcus</taxon>
    </lineage>
</organism>
<proteinExistence type="predicted"/>
<dbReference type="EMBL" id="SJLI01000523">
    <property type="protein sequence ID" value="TYK87643.1"/>
    <property type="molecule type" value="Genomic_DNA"/>
</dbReference>
<protein>
    <submittedName>
        <fullName evidence="2">Alpha-mannosidase</fullName>
    </submittedName>
</protein>
<feature type="non-terminal residue" evidence="2">
    <location>
        <position position="1"/>
    </location>
</feature>
<dbReference type="RefSeq" id="WP_148845725.1">
    <property type="nucleotide sequence ID" value="NZ_SJLI01000523.1"/>
</dbReference>
<dbReference type="InterPro" id="IPR050883">
    <property type="entry name" value="PNGase"/>
</dbReference>
<evidence type="ECO:0000313" key="2">
    <source>
        <dbReference type="EMBL" id="TYK87643.1"/>
    </source>
</evidence>
<dbReference type="GO" id="GO:0030246">
    <property type="term" value="F:carbohydrate binding"/>
    <property type="evidence" value="ECO:0007669"/>
    <property type="project" value="InterPro"/>
</dbReference>
<dbReference type="InterPro" id="IPR012939">
    <property type="entry name" value="Glyco_hydro_92"/>
</dbReference>
<dbReference type="Gene3D" id="2.70.98.10">
    <property type="match status" value="1"/>
</dbReference>
<gene>
    <name evidence="2" type="ORF">E0F67_11965</name>
</gene>
<accession>A0A5S4T3Y8</accession>
<dbReference type="PANTHER" id="PTHR12143">
    <property type="entry name" value="PEPTIDE N-GLYCANASE PNGASE -RELATED"/>
    <property type="match status" value="1"/>
</dbReference>
<comment type="caution">
    <text evidence="2">The sequence shown here is derived from an EMBL/GenBank/DDBJ whole genome shotgun (WGS) entry which is preliminary data.</text>
</comment>